<dbReference type="InterPro" id="IPR004628">
    <property type="entry name" value="Man_deHydtase"/>
</dbReference>
<organism evidence="11 12">
    <name type="scientific">Haloarcula pellucida</name>
    <dbReference type="NCBI Taxonomy" id="1427151"/>
    <lineage>
        <taxon>Archaea</taxon>
        <taxon>Methanobacteriati</taxon>
        <taxon>Methanobacteriota</taxon>
        <taxon>Stenosarchaea group</taxon>
        <taxon>Halobacteria</taxon>
        <taxon>Halobacteriales</taxon>
        <taxon>Haloarculaceae</taxon>
        <taxon>Haloarcula</taxon>
    </lineage>
</organism>
<evidence type="ECO:0000256" key="8">
    <source>
        <dbReference type="ARBA" id="ARBA00023004"/>
    </source>
</evidence>
<dbReference type="Pfam" id="PF03786">
    <property type="entry name" value="UxuA"/>
    <property type="match status" value="1"/>
</dbReference>
<evidence type="ECO:0000256" key="5">
    <source>
        <dbReference type="ARBA" id="ARBA00004892"/>
    </source>
</evidence>
<keyword evidence="12" id="KW-1185">Reference proteome</keyword>
<comment type="cofactor">
    <cofactor evidence="2">
        <name>Mn(2+)</name>
        <dbReference type="ChEBI" id="CHEBI:29035"/>
    </cofactor>
</comment>
<evidence type="ECO:0000256" key="10">
    <source>
        <dbReference type="ARBA" id="ARBA00023239"/>
    </source>
</evidence>
<dbReference type="Gene3D" id="3.20.20.150">
    <property type="entry name" value="Divalent-metal-dependent TIM barrel enzymes"/>
    <property type="match status" value="1"/>
</dbReference>
<comment type="similarity">
    <text evidence="6">Belongs to the mannonate dehydratase family.</text>
</comment>
<dbReference type="Proteomes" id="UP000605784">
    <property type="component" value="Unassembled WGS sequence"/>
</dbReference>
<name>A0A830GH15_9EURY</name>
<keyword evidence="9" id="KW-0464">Manganese</keyword>
<dbReference type="SUPFAM" id="SSF51658">
    <property type="entry name" value="Xylose isomerase-like"/>
    <property type="match status" value="1"/>
</dbReference>
<evidence type="ECO:0000256" key="1">
    <source>
        <dbReference type="ARBA" id="ARBA00001794"/>
    </source>
</evidence>
<dbReference type="GO" id="GO:0042840">
    <property type="term" value="P:D-glucuronate catabolic process"/>
    <property type="evidence" value="ECO:0007669"/>
    <property type="project" value="TreeGrafter"/>
</dbReference>
<gene>
    <name evidence="11" type="primary">uxuA</name>
    <name evidence="11" type="ORF">GCM10009030_08570</name>
</gene>
<accession>A0A830GH15</accession>
<dbReference type="EC" id="4.2.1.8" evidence="7"/>
<keyword evidence="10" id="KW-0456">Lyase</keyword>
<dbReference type="AlphaFoldDB" id="A0A830GH15"/>
<evidence type="ECO:0000256" key="2">
    <source>
        <dbReference type="ARBA" id="ARBA00001936"/>
    </source>
</evidence>
<sequence>MSQTVDSDGNSEGVDFDSLPMRVGLGQFMDPTEEKLRFCKQLGVDDVLLNMYRYSPDYPHMPDDERIPLEGDAEWAYENLVELRERVESAGLRLNAIENIPISFYDKIMLGKEGKEDQMEHVKTTIRNIGRSGIPMFGYHWMPSGVWRNTDVTVRGGAGASGFDMDAVTDELTHDREYTEAELWDNYEYFLRELLPVAEEAGVKMCLHPNDPPVPSLGGIPQLFRNFENFKRAMELVPSENHGLEFCFGCWSEMGEDLEEVVRYFGERGKIFYVHFRDVEGTVPTFTETFVDQGNYDAYEMLSLLDDVGFRGLLIPDHVPHVEGDTDWEHRGRAHAVGYLNGLLTAIRRETGR</sequence>
<comment type="cofactor">
    <cofactor evidence="3">
        <name>Fe(2+)</name>
        <dbReference type="ChEBI" id="CHEBI:29033"/>
    </cofactor>
</comment>
<dbReference type="PANTHER" id="PTHR30387:SF2">
    <property type="entry name" value="MANNONATE DEHYDRATASE"/>
    <property type="match status" value="1"/>
</dbReference>
<dbReference type="GO" id="GO:0008198">
    <property type="term" value="F:ferrous iron binding"/>
    <property type="evidence" value="ECO:0007669"/>
    <property type="project" value="TreeGrafter"/>
</dbReference>
<comment type="caution">
    <text evidence="11">The sequence shown here is derived from an EMBL/GenBank/DDBJ whole genome shotgun (WGS) entry which is preliminary data.</text>
</comment>
<evidence type="ECO:0000256" key="9">
    <source>
        <dbReference type="ARBA" id="ARBA00023211"/>
    </source>
</evidence>
<dbReference type="EMBL" id="BMOU01000001">
    <property type="protein sequence ID" value="GGN88646.1"/>
    <property type="molecule type" value="Genomic_DNA"/>
</dbReference>
<reference evidence="11" key="1">
    <citation type="journal article" date="2014" name="Int. J. Syst. Evol. Microbiol.">
        <title>Complete genome sequence of Corynebacterium casei LMG S-19264T (=DSM 44701T), isolated from a smear-ripened cheese.</title>
        <authorList>
            <consortium name="US DOE Joint Genome Institute (JGI-PGF)"/>
            <person name="Walter F."/>
            <person name="Albersmeier A."/>
            <person name="Kalinowski J."/>
            <person name="Ruckert C."/>
        </authorList>
    </citation>
    <scope>NUCLEOTIDE SEQUENCE</scope>
    <source>
        <strain evidence="11">JCM 17820</strain>
    </source>
</reference>
<evidence type="ECO:0000256" key="7">
    <source>
        <dbReference type="ARBA" id="ARBA00012927"/>
    </source>
</evidence>
<dbReference type="PANTHER" id="PTHR30387">
    <property type="entry name" value="MANNONATE DEHYDRATASE"/>
    <property type="match status" value="1"/>
</dbReference>
<comment type="catalytic activity">
    <reaction evidence="1">
        <text>D-mannonate = 2-dehydro-3-deoxy-D-gluconate + H2O</text>
        <dbReference type="Rhea" id="RHEA:20097"/>
        <dbReference type="ChEBI" id="CHEBI:15377"/>
        <dbReference type="ChEBI" id="CHEBI:17767"/>
        <dbReference type="ChEBI" id="CHEBI:57990"/>
        <dbReference type="EC" id="4.2.1.8"/>
    </reaction>
</comment>
<protein>
    <recommendedName>
        <fullName evidence="7">mannonate dehydratase</fullName>
        <ecNumber evidence="7">4.2.1.8</ecNumber>
    </recommendedName>
</protein>
<comment type="pathway">
    <text evidence="5">Carbohydrate metabolism; pentose and glucuronate interconversion.</text>
</comment>
<comment type="function">
    <text evidence="4">Catalyzes the dehydration of D-mannonate.</text>
</comment>
<proteinExistence type="inferred from homology"/>
<evidence type="ECO:0000256" key="3">
    <source>
        <dbReference type="ARBA" id="ARBA00001954"/>
    </source>
</evidence>
<reference evidence="11" key="2">
    <citation type="submission" date="2020-09" db="EMBL/GenBank/DDBJ databases">
        <authorList>
            <person name="Sun Q."/>
            <person name="Ohkuma M."/>
        </authorList>
    </citation>
    <scope>NUCLEOTIDE SEQUENCE</scope>
    <source>
        <strain evidence="11">JCM 17820</strain>
    </source>
</reference>
<dbReference type="InterPro" id="IPR036237">
    <property type="entry name" value="Xyl_isomerase-like_sf"/>
</dbReference>
<keyword evidence="8" id="KW-0408">Iron</keyword>
<evidence type="ECO:0000256" key="4">
    <source>
        <dbReference type="ARBA" id="ARBA00002713"/>
    </source>
</evidence>
<evidence type="ECO:0000313" key="12">
    <source>
        <dbReference type="Proteomes" id="UP000605784"/>
    </source>
</evidence>
<dbReference type="GO" id="GO:0008927">
    <property type="term" value="F:mannonate dehydratase activity"/>
    <property type="evidence" value="ECO:0007669"/>
    <property type="project" value="UniProtKB-EC"/>
</dbReference>
<evidence type="ECO:0000256" key="6">
    <source>
        <dbReference type="ARBA" id="ARBA00007389"/>
    </source>
</evidence>
<dbReference type="RefSeq" id="WP_229783073.1">
    <property type="nucleotide sequence ID" value="NZ_BMOU01000001.1"/>
</dbReference>
<dbReference type="GO" id="GO:0030145">
    <property type="term" value="F:manganese ion binding"/>
    <property type="evidence" value="ECO:0007669"/>
    <property type="project" value="TreeGrafter"/>
</dbReference>
<evidence type="ECO:0000313" key="11">
    <source>
        <dbReference type="EMBL" id="GGN88646.1"/>
    </source>
</evidence>